<dbReference type="PANTHER" id="PTHR33223">
    <property type="entry name" value="CCHC-TYPE DOMAIN-CONTAINING PROTEIN"/>
    <property type="match status" value="1"/>
</dbReference>
<feature type="compositionally biased region" description="Basic and acidic residues" evidence="1">
    <location>
        <begin position="117"/>
        <end position="129"/>
    </location>
</feature>
<dbReference type="EMBL" id="BAABME010000240">
    <property type="protein sequence ID" value="GAA0140994.1"/>
    <property type="molecule type" value="Genomic_DNA"/>
</dbReference>
<keyword evidence="4" id="KW-1185">Reference proteome</keyword>
<dbReference type="InterPro" id="IPR005162">
    <property type="entry name" value="Retrotrans_gag_dom"/>
</dbReference>
<proteinExistence type="predicted"/>
<feature type="region of interest" description="Disordered" evidence="1">
    <location>
        <begin position="111"/>
        <end position="148"/>
    </location>
</feature>
<organism evidence="3 4">
    <name type="scientific">Lithospermum erythrorhizon</name>
    <name type="common">Purple gromwell</name>
    <name type="synonym">Lithospermum officinale var. erythrorhizon</name>
    <dbReference type="NCBI Taxonomy" id="34254"/>
    <lineage>
        <taxon>Eukaryota</taxon>
        <taxon>Viridiplantae</taxon>
        <taxon>Streptophyta</taxon>
        <taxon>Embryophyta</taxon>
        <taxon>Tracheophyta</taxon>
        <taxon>Spermatophyta</taxon>
        <taxon>Magnoliopsida</taxon>
        <taxon>eudicotyledons</taxon>
        <taxon>Gunneridae</taxon>
        <taxon>Pentapetalae</taxon>
        <taxon>asterids</taxon>
        <taxon>lamiids</taxon>
        <taxon>Boraginales</taxon>
        <taxon>Boraginaceae</taxon>
        <taxon>Boraginoideae</taxon>
        <taxon>Lithospermeae</taxon>
        <taxon>Lithospermum</taxon>
    </lineage>
</organism>
<accession>A0AAV3NNQ3</accession>
<evidence type="ECO:0000313" key="3">
    <source>
        <dbReference type="EMBL" id="GAA0140994.1"/>
    </source>
</evidence>
<feature type="domain" description="Retrotransposon gag" evidence="2">
    <location>
        <begin position="37"/>
        <end position="112"/>
    </location>
</feature>
<sequence length="324" mass="36631">MPKFKTFSGFGDPSNHLKSFDSQLSFRARDDKVYVRAFPNSLSGQALKWFHKLPPNSIERWQDVTDLFMDKFGASIVDDEDKRNLMEIQQKQRKTLRSYATQFEEQIGRGQSAFGRNDGDQIRQCEGGRRGTTPMPEEDPRLGPPVETKGKRTLEEAKIERLVRRGQLKEFIKADQGISTRKPRELSPRERQGAIWMGHQGSKEGVHGTFGVSDGNSPAGPHGRPMLNALRAIVSLLDLKMKFPTSGGVGELIGDHNKARGQGYHHDTERGCGPDTALHRLHVDPSFRPIKQKKRNFSDEKNLAIQKEVADLMKSHAIRELHFP</sequence>
<dbReference type="AlphaFoldDB" id="A0AAV3NNQ3"/>
<evidence type="ECO:0000313" key="4">
    <source>
        <dbReference type="Proteomes" id="UP001454036"/>
    </source>
</evidence>
<protein>
    <recommendedName>
        <fullName evidence="2">Retrotransposon gag domain-containing protein</fullName>
    </recommendedName>
</protein>
<gene>
    <name evidence="3" type="ORF">LIER_02238</name>
</gene>
<dbReference type="Pfam" id="PF03732">
    <property type="entry name" value="Retrotrans_gag"/>
    <property type="match status" value="1"/>
</dbReference>
<dbReference type="PANTHER" id="PTHR33223:SF8">
    <property type="entry name" value="OS04G0172440 PROTEIN"/>
    <property type="match status" value="1"/>
</dbReference>
<evidence type="ECO:0000256" key="1">
    <source>
        <dbReference type="SAM" id="MobiDB-lite"/>
    </source>
</evidence>
<comment type="caution">
    <text evidence="3">The sequence shown here is derived from an EMBL/GenBank/DDBJ whole genome shotgun (WGS) entry which is preliminary data.</text>
</comment>
<evidence type="ECO:0000259" key="2">
    <source>
        <dbReference type="Pfam" id="PF03732"/>
    </source>
</evidence>
<name>A0AAV3NNQ3_LITER</name>
<reference evidence="3 4" key="1">
    <citation type="submission" date="2024-01" db="EMBL/GenBank/DDBJ databases">
        <title>The complete chloroplast genome sequence of Lithospermum erythrorhizon: insights into the phylogenetic relationship among Boraginaceae species and the maternal lineages of purple gromwells.</title>
        <authorList>
            <person name="Okada T."/>
            <person name="Watanabe K."/>
        </authorList>
    </citation>
    <scope>NUCLEOTIDE SEQUENCE [LARGE SCALE GENOMIC DNA]</scope>
</reference>
<dbReference type="Proteomes" id="UP001454036">
    <property type="component" value="Unassembled WGS sequence"/>
</dbReference>